<sequence>MLITLLVLVGFVTGVLLITGAVAAICRLVTKSRAVSLMIGTLAIPTLILASLAFWMLTMGVHDTPPGMVIIGNLIAVAIIMPLALLASNLTNRFLDRRALRNVG</sequence>
<gene>
    <name evidence="2" type="ORF">GGR39_001542</name>
</gene>
<evidence type="ECO:0000256" key="1">
    <source>
        <dbReference type="SAM" id="Phobius"/>
    </source>
</evidence>
<keyword evidence="1" id="KW-0472">Membrane</keyword>
<evidence type="ECO:0000313" key="3">
    <source>
        <dbReference type="Proteomes" id="UP000561459"/>
    </source>
</evidence>
<feature type="transmembrane region" description="Helical" evidence="1">
    <location>
        <begin position="37"/>
        <end position="57"/>
    </location>
</feature>
<accession>A0A7W6BZT9</accession>
<dbReference type="EMBL" id="JACIDY010000003">
    <property type="protein sequence ID" value="MBB3939892.1"/>
    <property type="molecule type" value="Genomic_DNA"/>
</dbReference>
<protein>
    <submittedName>
        <fullName evidence="2">Uncharacterized protein</fullName>
    </submittedName>
</protein>
<comment type="caution">
    <text evidence="2">The sequence shown here is derived from an EMBL/GenBank/DDBJ whole genome shotgun (WGS) entry which is preliminary data.</text>
</comment>
<evidence type="ECO:0000313" key="2">
    <source>
        <dbReference type="EMBL" id="MBB3939892.1"/>
    </source>
</evidence>
<keyword evidence="3" id="KW-1185">Reference proteome</keyword>
<keyword evidence="1" id="KW-1133">Transmembrane helix</keyword>
<dbReference type="RefSeq" id="WP_058736908.1">
    <property type="nucleotide sequence ID" value="NZ_JACIDY010000003.1"/>
</dbReference>
<feature type="transmembrane region" description="Helical" evidence="1">
    <location>
        <begin position="69"/>
        <end position="91"/>
    </location>
</feature>
<dbReference type="Proteomes" id="UP000561459">
    <property type="component" value="Unassembled WGS sequence"/>
</dbReference>
<proteinExistence type="predicted"/>
<reference evidence="2 3" key="1">
    <citation type="submission" date="2020-08" db="EMBL/GenBank/DDBJ databases">
        <title>Genomic Encyclopedia of Type Strains, Phase IV (KMG-IV): sequencing the most valuable type-strain genomes for metagenomic binning, comparative biology and taxonomic classification.</title>
        <authorList>
            <person name="Goeker M."/>
        </authorList>
    </citation>
    <scope>NUCLEOTIDE SEQUENCE [LARGE SCALE GENOMIC DNA]</scope>
    <source>
        <strain evidence="2 3">DSM 27568</strain>
    </source>
</reference>
<dbReference type="AlphaFoldDB" id="A0A7W6BZT9"/>
<organism evidence="2 3">
    <name type="scientific">Novosphingobium fluoreni</name>
    <dbReference type="NCBI Taxonomy" id="1391222"/>
    <lineage>
        <taxon>Bacteria</taxon>
        <taxon>Pseudomonadati</taxon>
        <taxon>Pseudomonadota</taxon>
        <taxon>Alphaproteobacteria</taxon>
        <taxon>Sphingomonadales</taxon>
        <taxon>Sphingomonadaceae</taxon>
        <taxon>Novosphingobium</taxon>
    </lineage>
</organism>
<keyword evidence="1" id="KW-0812">Transmembrane</keyword>
<name>A0A7W6BZT9_9SPHN</name>
<feature type="transmembrane region" description="Helical" evidence="1">
    <location>
        <begin position="6"/>
        <end position="30"/>
    </location>
</feature>